<feature type="region of interest" description="Disordered" evidence="1">
    <location>
        <begin position="64"/>
        <end position="85"/>
    </location>
</feature>
<gene>
    <name evidence="2" type="ORF">Tco025E_10083</name>
</gene>
<dbReference type="Proteomes" id="UP000284403">
    <property type="component" value="Unassembled WGS sequence"/>
</dbReference>
<dbReference type="EMBL" id="MKKU01001467">
    <property type="protein sequence ID" value="RNE95290.1"/>
    <property type="molecule type" value="Genomic_DNA"/>
</dbReference>
<proteinExistence type="predicted"/>
<evidence type="ECO:0000256" key="1">
    <source>
        <dbReference type="SAM" id="MobiDB-lite"/>
    </source>
</evidence>
<comment type="caution">
    <text evidence="2">The sequence shown here is derived from an EMBL/GenBank/DDBJ whole genome shotgun (WGS) entry which is preliminary data.</text>
</comment>
<feature type="region of interest" description="Disordered" evidence="1">
    <location>
        <begin position="1"/>
        <end position="35"/>
    </location>
</feature>
<name>A0A422MQ23_9TRYP</name>
<accession>A0A422MQ23</accession>
<feature type="compositionally biased region" description="Polar residues" evidence="1">
    <location>
        <begin position="1"/>
        <end position="11"/>
    </location>
</feature>
<evidence type="ECO:0000313" key="2">
    <source>
        <dbReference type="EMBL" id="RNE95290.1"/>
    </source>
</evidence>
<protein>
    <submittedName>
        <fullName evidence="2">Uncharacterized protein</fullName>
    </submittedName>
</protein>
<feature type="non-terminal residue" evidence="2">
    <location>
        <position position="1"/>
    </location>
</feature>
<feature type="compositionally biased region" description="Low complexity" evidence="1">
    <location>
        <begin position="12"/>
        <end position="33"/>
    </location>
</feature>
<evidence type="ECO:0000313" key="3">
    <source>
        <dbReference type="Proteomes" id="UP000284403"/>
    </source>
</evidence>
<keyword evidence="3" id="KW-1185">Reference proteome</keyword>
<organism evidence="2 3">
    <name type="scientific">Trypanosoma conorhini</name>
    <dbReference type="NCBI Taxonomy" id="83891"/>
    <lineage>
        <taxon>Eukaryota</taxon>
        <taxon>Discoba</taxon>
        <taxon>Euglenozoa</taxon>
        <taxon>Kinetoplastea</taxon>
        <taxon>Metakinetoplastina</taxon>
        <taxon>Trypanosomatida</taxon>
        <taxon>Trypanosomatidae</taxon>
        <taxon>Trypanosoma</taxon>
    </lineage>
</organism>
<dbReference type="AlphaFoldDB" id="A0A422MQ23"/>
<dbReference type="GeneID" id="40323694"/>
<dbReference type="RefSeq" id="XP_029223012.1">
    <property type="nucleotide sequence ID" value="XM_029376874.1"/>
</dbReference>
<sequence length="265" mass="28658">VALAPTTQRLRSSTSKAAPTSASGSGRNSASGSVLSSALPVESSSEFSIAAAVAHADDLEDEWKLDGARQQQQQQTWNGQGDKEGTRGWGAECSAFASLRRILSLCLPLLPARTWLATWMESLARCEGTTLGRNAQGQTLTPTCFSFFSAPRRGIVFGPSVLLSRPWFFGLLLLCLSSSLCCSPWERLPLCARWTHRQAAAPLCRSRCCQRRWAPRPVATVAVPQRPWCGGACAAPSAGAFSPVANFNPYGRRVVGKIEQRYKRA</sequence>
<reference evidence="2 3" key="1">
    <citation type="journal article" date="2018" name="BMC Genomics">
        <title>Genomic comparison of Trypanosoma conorhini and Trypanosoma rangeli to Trypanosoma cruzi strains of high and low virulence.</title>
        <authorList>
            <person name="Bradwell K.R."/>
            <person name="Koparde V.N."/>
            <person name="Matveyev A.V."/>
            <person name="Serrano M.G."/>
            <person name="Alves J.M."/>
            <person name="Parikh H."/>
            <person name="Huang B."/>
            <person name="Lee V."/>
            <person name="Espinosa-Alvarez O."/>
            <person name="Ortiz P.A."/>
            <person name="Costa-Martins A.G."/>
            <person name="Teixeira M.M."/>
            <person name="Buck G.A."/>
        </authorList>
    </citation>
    <scope>NUCLEOTIDE SEQUENCE [LARGE SCALE GENOMIC DNA]</scope>
    <source>
        <strain evidence="2 3">025E</strain>
    </source>
</reference>